<keyword evidence="2" id="KW-1133">Transmembrane helix</keyword>
<evidence type="ECO:0000313" key="4">
    <source>
        <dbReference type="Proteomes" id="UP001175353"/>
    </source>
</evidence>
<feature type="transmembrane region" description="Helical" evidence="2">
    <location>
        <begin position="89"/>
        <end position="112"/>
    </location>
</feature>
<feature type="region of interest" description="Disordered" evidence="1">
    <location>
        <begin position="206"/>
        <end position="262"/>
    </location>
</feature>
<protein>
    <submittedName>
        <fullName evidence="3">Uncharacterized protein</fullName>
    </submittedName>
</protein>
<dbReference type="EMBL" id="JAUJLE010000074">
    <property type="protein sequence ID" value="KAK0989594.1"/>
    <property type="molecule type" value="Genomic_DNA"/>
</dbReference>
<accession>A0AAN6KLV4</accession>
<feature type="transmembrane region" description="Helical" evidence="2">
    <location>
        <begin position="58"/>
        <end position="77"/>
    </location>
</feature>
<proteinExistence type="predicted"/>
<dbReference type="PROSITE" id="PS51257">
    <property type="entry name" value="PROKAR_LIPOPROTEIN"/>
    <property type="match status" value="1"/>
</dbReference>
<keyword evidence="2" id="KW-0812">Transmembrane</keyword>
<dbReference type="Proteomes" id="UP001175353">
    <property type="component" value="Unassembled WGS sequence"/>
</dbReference>
<evidence type="ECO:0000313" key="3">
    <source>
        <dbReference type="EMBL" id="KAK0989594.1"/>
    </source>
</evidence>
<sequence length="262" mass="28080">MAAPNLRTPTLAFAALSICLNLAIIGCAAHTLSVFNTEQSSNVWLLPLWPNHFDTRELHALLGTAAAIAVLNAVLILPLFVRALPAPNFIALASALLSTVCSLIAVVFPALLNTHAPRRDTLQTWTCRWSSTAFDSGDGRAGSGPTGFGTLCHETREVARTLIARVLRQRFAFYTTIPVFLLQLLLLGIAVYTLMTSGRLRSQPKGSIFSGKEKVSGSQVELGKVGGGRGQSFETSKTKGSPLSQQEELMEEEGGKKGVQFA</sequence>
<evidence type="ECO:0000256" key="2">
    <source>
        <dbReference type="SAM" id="Phobius"/>
    </source>
</evidence>
<organism evidence="3 4">
    <name type="scientific">Friedmanniomyces endolithicus</name>
    <dbReference type="NCBI Taxonomy" id="329885"/>
    <lineage>
        <taxon>Eukaryota</taxon>
        <taxon>Fungi</taxon>
        <taxon>Dikarya</taxon>
        <taxon>Ascomycota</taxon>
        <taxon>Pezizomycotina</taxon>
        <taxon>Dothideomycetes</taxon>
        <taxon>Dothideomycetidae</taxon>
        <taxon>Mycosphaerellales</taxon>
        <taxon>Teratosphaeriaceae</taxon>
        <taxon>Friedmanniomyces</taxon>
    </lineage>
</organism>
<feature type="compositionally biased region" description="Polar residues" evidence="1">
    <location>
        <begin position="232"/>
        <end position="247"/>
    </location>
</feature>
<keyword evidence="4" id="KW-1185">Reference proteome</keyword>
<gene>
    <name evidence="3" type="ORF">LTR91_009238</name>
</gene>
<dbReference type="AlphaFoldDB" id="A0AAN6KLV4"/>
<feature type="transmembrane region" description="Helical" evidence="2">
    <location>
        <begin position="12"/>
        <end position="35"/>
    </location>
</feature>
<evidence type="ECO:0000256" key="1">
    <source>
        <dbReference type="SAM" id="MobiDB-lite"/>
    </source>
</evidence>
<reference evidence="3" key="1">
    <citation type="submission" date="2023-06" db="EMBL/GenBank/DDBJ databases">
        <title>Black Yeasts Isolated from many extreme environments.</title>
        <authorList>
            <person name="Coleine C."/>
            <person name="Stajich J.E."/>
            <person name="Selbmann L."/>
        </authorList>
    </citation>
    <scope>NUCLEOTIDE SEQUENCE</scope>
    <source>
        <strain evidence="3">CCFEE 5200</strain>
    </source>
</reference>
<comment type="caution">
    <text evidence="3">The sequence shown here is derived from an EMBL/GenBank/DDBJ whole genome shotgun (WGS) entry which is preliminary data.</text>
</comment>
<name>A0AAN6KLV4_9PEZI</name>
<keyword evidence="2" id="KW-0472">Membrane</keyword>
<feature type="transmembrane region" description="Helical" evidence="2">
    <location>
        <begin position="171"/>
        <end position="195"/>
    </location>
</feature>